<dbReference type="InterPro" id="IPR007342">
    <property type="entry name" value="PsuG"/>
</dbReference>
<protein>
    <recommendedName>
        <fullName evidence="3">Phosphoglycolate phosphatase</fullName>
    </recommendedName>
</protein>
<dbReference type="InterPro" id="IPR036412">
    <property type="entry name" value="HAD-like_sf"/>
</dbReference>
<dbReference type="InterPro" id="IPR041492">
    <property type="entry name" value="HAD_2"/>
</dbReference>
<dbReference type="Pfam" id="PF13419">
    <property type="entry name" value="HAD_2"/>
    <property type="match status" value="1"/>
</dbReference>
<dbReference type="Proteomes" id="UP000646738">
    <property type="component" value="Unassembled WGS sequence"/>
</dbReference>
<sequence>MNETVNELVELGEEVATALSEHRPVVALESTVIARGMGCPGNVETARAIERAVRPAGAVPATIGIADGRGGALVTHPIAEADALDAQAMEEVIQAAVFDLDGTLADTPAAIGRLLTRVCAEFGADVTEAQVAPTIGRPLEPSGAALPGQAVDDPVTARAVARYRELFDAEVLSAGPALPYEGVAEGLRDLRGRGLPLAVGTSKISGSAEKLLAATGIRELFGPVVGNDMVRRGKPDPERGPRAASELGVPVERCARIGDTSTDMRMAIRAGLLPVAVTYGVGAEEELADGGALICRSFGEVVQTLSEHVPADPVRA</sequence>
<dbReference type="PANTHER" id="PTHR43434:SF1">
    <property type="entry name" value="PHOSPHOGLYCOLATE PHOSPHATASE"/>
    <property type="match status" value="1"/>
</dbReference>
<reference evidence="2" key="1">
    <citation type="submission" date="2023-07" db="EMBL/GenBank/DDBJ databases">
        <title>Whole genome shotgun sequence of Streptomyces achromogenes subsp. rubradiris NBRC 14000.</title>
        <authorList>
            <person name="Komaki H."/>
            <person name="Tamura T."/>
        </authorList>
    </citation>
    <scope>NUCLEOTIDE SEQUENCE [LARGE SCALE GENOMIC DNA]</scope>
    <source>
        <strain evidence="2">NBRC 14000</strain>
    </source>
</reference>
<evidence type="ECO:0000313" key="1">
    <source>
        <dbReference type="EMBL" id="GHI54609.1"/>
    </source>
</evidence>
<keyword evidence="2" id="KW-1185">Reference proteome</keyword>
<dbReference type="InterPro" id="IPR023198">
    <property type="entry name" value="PGP-like_dom2"/>
</dbReference>
<dbReference type="Gene3D" id="3.40.50.1000">
    <property type="entry name" value="HAD superfamily/HAD-like"/>
    <property type="match status" value="1"/>
</dbReference>
<dbReference type="PANTHER" id="PTHR43434">
    <property type="entry name" value="PHOSPHOGLYCOLATE PHOSPHATASE"/>
    <property type="match status" value="1"/>
</dbReference>
<dbReference type="Gene3D" id="3.40.1790.10">
    <property type="entry name" value="Indigoidine synthase domain"/>
    <property type="match status" value="1"/>
</dbReference>
<dbReference type="Pfam" id="PF04227">
    <property type="entry name" value="Indigoidine_A"/>
    <property type="match status" value="1"/>
</dbReference>
<gene>
    <name evidence="1" type="ORF">Srubr_44550</name>
</gene>
<accession>A0ABQ3RFL5</accession>
<dbReference type="SFLD" id="SFLDG01129">
    <property type="entry name" value="C1.5:_HAD__Beta-PGM__Phosphata"/>
    <property type="match status" value="1"/>
</dbReference>
<dbReference type="InterPro" id="IPR050155">
    <property type="entry name" value="HAD-like_hydrolase_sf"/>
</dbReference>
<dbReference type="SFLD" id="SFLDS00003">
    <property type="entry name" value="Haloacid_Dehalogenase"/>
    <property type="match status" value="1"/>
</dbReference>
<comment type="caution">
    <text evidence="1">The sequence shown here is derived from an EMBL/GenBank/DDBJ whole genome shotgun (WGS) entry which is preliminary data.</text>
</comment>
<organism evidence="1 2">
    <name type="scientific">Streptomyces rubradiris</name>
    <name type="common">Streptomyces achromogenes subsp. rubradiris</name>
    <dbReference type="NCBI Taxonomy" id="285531"/>
    <lineage>
        <taxon>Bacteria</taxon>
        <taxon>Bacillati</taxon>
        <taxon>Actinomycetota</taxon>
        <taxon>Actinomycetes</taxon>
        <taxon>Kitasatosporales</taxon>
        <taxon>Streptomycetaceae</taxon>
        <taxon>Streptomyces</taxon>
    </lineage>
</organism>
<dbReference type="InterPro" id="IPR022830">
    <property type="entry name" value="Indigdn_synthA-like"/>
</dbReference>
<evidence type="ECO:0008006" key="3">
    <source>
        <dbReference type="Google" id="ProtNLM"/>
    </source>
</evidence>
<dbReference type="InterPro" id="IPR023214">
    <property type="entry name" value="HAD_sf"/>
</dbReference>
<dbReference type="SUPFAM" id="SSF56784">
    <property type="entry name" value="HAD-like"/>
    <property type="match status" value="1"/>
</dbReference>
<dbReference type="InterPro" id="IPR006439">
    <property type="entry name" value="HAD-SF_hydro_IA"/>
</dbReference>
<dbReference type="SUPFAM" id="SSF110581">
    <property type="entry name" value="Indigoidine synthase A-like"/>
    <property type="match status" value="1"/>
</dbReference>
<dbReference type="RefSeq" id="WP_189990131.1">
    <property type="nucleotide sequence ID" value="NZ_BNCB01000002.1"/>
</dbReference>
<dbReference type="Gene3D" id="1.10.150.240">
    <property type="entry name" value="Putative phosphatase, domain 2"/>
    <property type="match status" value="1"/>
</dbReference>
<dbReference type="EMBL" id="BNEA01000015">
    <property type="protein sequence ID" value="GHI54609.1"/>
    <property type="molecule type" value="Genomic_DNA"/>
</dbReference>
<name>A0ABQ3RFL5_STRRR</name>
<proteinExistence type="predicted"/>
<evidence type="ECO:0000313" key="2">
    <source>
        <dbReference type="Proteomes" id="UP000646738"/>
    </source>
</evidence>
<dbReference type="PRINTS" id="PR00413">
    <property type="entry name" value="HADHALOGNASE"/>
</dbReference>